<organism evidence="1 2">
    <name type="scientific">Microctonus aethiopoides</name>
    <dbReference type="NCBI Taxonomy" id="144406"/>
    <lineage>
        <taxon>Eukaryota</taxon>
        <taxon>Metazoa</taxon>
        <taxon>Ecdysozoa</taxon>
        <taxon>Arthropoda</taxon>
        <taxon>Hexapoda</taxon>
        <taxon>Insecta</taxon>
        <taxon>Pterygota</taxon>
        <taxon>Neoptera</taxon>
        <taxon>Endopterygota</taxon>
        <taxon>Hymenoptera</taxon>
        <taxon>Apocrita</taxon>
        <taxon>Ichneumonoidea</taxon>
        <taxon>Braconidae</taxon>
        <taxon>Euphorinae</taxon>
        <taxon>Microctonus</taxon>
    </lineage>
</organism>
<reference evidence="1" key="2">
    <citation type="submission" date="2023-03" db="EMBL/GenBank/DDBJ databases">
        <authorList>
            <person name="Inwood S.N."/>
            <person name="Skelly J.G."/>
            <person name="Guhlin J."/>
            <person name="Harrop T.W.R."/>
            <person name="Goldson S.G."/>
            <person name="Dearden P.K."/>
        </authorList>
    </citation>
    <scope>NUCLEOTIDE SEQUENCE</scope>
    <source>
        <strain evidence="1">Irish</strain>
        <tissue evidence="1">Whole body</tissue>
    </source>
</reference>
<evidence type="ECO:0000313" key="2">
    <source>
        <dbReference type="Proteomes" id="UP001168990"/>
    </source>
</evidence>
<dbReference type="AlphaFoldDB" id="A0AA39FJ15"/>
<dbReference type="EMBL" id="JAQQBS010000003">
    <property type="protein sequence ID" value="KAK0170507.1"/>
    <property type="molecule type" value="Genomic_DNA"/>
</dbReference>
<protein>
    <submittedName>
        <fullName evidence="1">Uncharacterized protein</fullName>
    </submittedName>
</protein>
<accession>A0AA39FJ15</accession>
<dbReference type="Proteomes" id="UP001168990">
    <property type="component" value="Unassembled WGS sequence"/>
</dbReference>
<reference evidence="1" key="1">
    <citation type="journal article" date="2023" name="bioRxiv">
        <title>Scaffold-level genome assemblies of two parasitoid biocontrol wasps reveal the parthenogenesis mechanism and an associated novel virus.</title>
        <authorList>
            <person name="Inwood S."/>
            <person name="Skelly J."/>
            <person name="Guhlin J."/>
            <person name="Harrop T."/>
            <person name="Goldson S."/>
            <person name="Dearden P."/>
        </authorList>
    </citation>
    <scope>NUCLEOTIDE SEQUENCE</scope>
    <source>
        <strain evidence="1">Irish</strain>
        <tissue evidence="1">Whole body</tissue>
    </source>
</reference>
<name>A0AA39FJ15_9HYME</name>
<comment type="caution">
    <text evidence="1">The sequence shown here is derived from an EMBL/GenBank/DDBJ whole genome shotgun (WGS) entry which is preliminary data.</text>
</comment>
<evidence type="ECO:0000313" key="1">
    <source>
        <dbReference type="EMBL" id="KAK0170507.1"/>
    </source>
</evidence>
<gene>
    <name evidence="1" type="ORF">PV328_008345</name>
</gene>
<keyword evidence="2" id="KW-1185">Reference proteome</keyword>
<proteinExistence type="predicted"/>
<sequence length="213" mass="24830">MFVNETHGIKLNLQNLQMQMYKRIFGDIYNCICIKNLYINTNLVCNVCHNNHCDYHILGYSNDHDIRIMDRFDDPKGKIISISAINEKITIRESISFMDNSLEKALELMATTLDDNCGKHLPNNKKLKILRVAKFTAKFPNDTGSKFKCPKLDTYHKYDGFAFKLDYESNKHVLVVINLLRDAHRWYLILPLKVNHGTKLLQTCRTELVFLES</sequence>